<keyword evidence="6" id="KW-0233">DNA recombination</keyword>
<keyword evidence="1" id="KW-0815">Transposition</keyword>
<dbReference type="SMART" id="SM00575">
    <property type="entry name" value="ZnF_PMZ"/>
    <property type="match status" value="1"/>
</dbReference>
<evidence type="ECO:0000256" key="5">
    <source>
        <dbReference type="ARBA" id="ARBA00023125"/>
    </source>
</evidence>
<dbReference type="PANTHER" id="PTHR31973:SF190">
    <property type="entry name" value="MULE TRANSPOSASE DOMAIN-CONTAINING PROTEIN"/>
    <property type="match status" value="1"/>
</dbReference>
<gene>
    <name evidence="11" type="ORF">Tco_0838603</name>
</gene>
<dbReference type="InterPro" id="IPR007527">
    <property type="entry name" value="Znf_SWIM"/>
</dbReference>
<feature type="compositionally biased region" description="Polar residues" evidence="8">
    <location>
        <begin position="473"/>
        <end position="482"/>
    </location>
</feature>
<evidence type="ECO:0000256" key="7">
    <source>
        <dbReference type="PROSITE-ProRule" id="PRU00047"/>
    </source>
</evidence>
<dbReference type="PROSITE" id="PS50966">
    <property type="entry name" value="ZF_SWIM"/>
    <property type="match status" value="1"/>
</dbReference>
<evidence type="ECO:0000256" key="2">
    <source>
        <dbReference type="ARBA" id="ARBA00022723"/>
    </source>
</evidence>
<evidence type="ECO:0000256" key="4">
    <source>
        <dbReference type="ARBA" id="ARBA00022833"/>
    </source>
</evidence>
<name>A0ABQ5AS57_9ASTR</name>
<keyword evidence="2" id="KW-0479">Metal-binding</keyword>
<dbReference type="SUPFAM" id="SSF57756">
    <property type="entry name" value="Retrovirus zinc finger-like domains"/>
    <property type="match status" value="1"/>
</dbReference>
<dbReference type="InterPro" id="IPR036875">
    <property type="entry name" value="Znf_CCHC_sf"/>
</dbReference>
<organism evidence="11 12">
    <name type="scientific">Tanacetum coccineum</name>
    <dbReference type="NCBI Taxonomy" id="301880"/>
    <lineage>
        <taxon>Eukaryota</taxon>
        <taxon>Viridiplantae</taxon>
        <taxon>Streptophyta</taxon>
        <taxon>Embryophyta</taxon>
        <taxon>Tracheophyta</taxon>
        <taxon>Spermatophyta</taxon>
        <taxon>Magnoliopsida</taxon>
        <taxon>eudicotyledons</taxon>
        <taxon>Gunneridae</taxon>
        <taxon>Pentapetalae</taxon>
        <taxon>asterids</taxon>
        <taxon>campanulids</taxon>
        <taxon>Asterales</taxon>
        <taxon>Asteraceae</taxon>
        <taxon>Asteroideae</taxon>
        <taxon>Anthemideae</taxon>
        <taxon>Anthemidinae</taxon>
        <taxon>Tanacetum</taxon>
    </lineage>
</organism>
<feature type="compositionally biased region" description="Basic and acidic residues" evidence="8">
    <location>
        <begin position="487"/>
        <end position="498"/>
    </location>
</feature>
<keyword evidence="12" id="KW-1185">Reference proteome</keyword>
<evidence type="ECO:0000313" key="12">
    <source>
        <dbReference type="Proteomes" id="UP001151760"/>
    </source>
</evidence>
<reference evidence="11" key="1">
    <citation type="journal article" date="2022" name="Int. J. Mol. Sci.">
        <title>Draft Genome of Tanacetum Coccineum: Genomic Comparison of Closely Related Tanacetum-Family Plants.</title>
        <authorList>
            <person name="Yamashiro T."/>
            <person name="Shiraishi A."/>
            <person name="Nakayama K."/>
            <person name="Satake H."/>
        </authorList>
    </citation>
    <scope>NUCLEOTIDE SEQUENCE</scope>
</reference>
<dbReference type="PANTHER" id="PTHR31973">
    <property type="entry name" value="POLYPROTEIN, PUTATIVE-RELATED"/>
    <property type="match status" value="1"/>
</dbReference>
<feature type="domain" description="SWIM-type" evidence="10">
    <location>
        <begin position="321"/>
        <end position="363"/>
    </location>
</feature>
<evidence type="ECO:0000259" key="9">
    <source>
        <dbReference type="PROSITE" id="PS50158"/>
    </source>
</evidence>
<keyword evidence="5" id="KW-0238">DNA-binding</keyword>
<feature type="compositionally biased region" description="Polar residues" evidence="8">
    <location>
        <begin position="511"/>
        <end position="522"/>
    </location>
</feature>
<feature type="region of interest" description="Disordered" evidence="8">
    <location>
        <begin position="407"/>
        <end position="440"/>
    </location>
</feature>
<dbReference type="EMBL" id="BQNB010012485">
    <property type="protein sequence ID" value="GJT04141.1"/>
    <property type="molecule type" value="Genomic_DNA"/>
</dbReference>
<reference evidence="11" key="2">
    <citation type="submission" date="2022-01" db="EMBL/GenBank/DDBJ databases">
        <authorList>
            <person name="Yamashiro T."/>
            <person name="Shiraishi A."/>
            <person name="Satake H."/>
            <person name="Nakayama K."/>
        </authorList>
    </citation>
    <scope>NUCLEOTIDE SEQUENCE</scope>
</reference>
<evidence type="ECO:0000313" key="11">
    <source>
        <dbReference type="EMBL" id="GJT04141.1"/>
    </source>
</evidence>
<feature type="domain" description="CCHC-type" evidence="9">
    <location>
        <begin position="452"/>
        <end position="466"/>
    </location>
</feature>
<dbReference type="Proteomes" id="UP001151760">
    <property type="component" value="Unassembled WGS sequence"/>
</dbReference>
<accession>A0ABQ5AS57</accession>
<evidence type="ECO:0000256" key="3">
    <source>
        <dbReference type="ARBA" id="ARBA00022771"/>
    </source>
</evidence>
<evidence type="ECO:0000256" key="6">
    <source>
        <dbReference type="ARBA" id="ARBA00023172"/>
    </source>
</evidence>
<feature type="compositionally biased region" description="Low complexity" evidence="8">
    <location>
        <begin position="499"/>
        <end position="508"/>
    </location>
</feature>
<feature type="region of interest" description="Disordered" evidence="8">
    <location>
        <begin position="462"/>
        <end position="522"/>
    </location>
</feature>
<keyword evidence="4" id="KW-0862">Zinc</keyword>
<evidence type="ECO:0000256" key="1">
    <source>
        <dbReference type="ARBA" id="ARBA00022578"/>
    </source>
</evidence>
<dbReference type="InterPro" id="IPR001878">
    <property type="entry name" value="Znf_CCHC"/>
</dbReference>
<dbReference type="Pfam" id="PF04434">
    <property type="entry name" value="SWIM"/>
    <property type="match status" value="1"/>
</dbReference>
<dbReference type="PROSITE" id="PS50158">
    <property type="entry name" value="ZF_CCHC"/>
    <property type="match status" value="1"/>
</dbReference>
<evidence type="ECO:0000259" key="10">
    <source>
        <dbReference type="PROSITE" id="PS50966"/>
    </source>
</evidence>
<dbReference type="InterPro" id="IPR001207">
    <property type="entry name" value="Transposase_mutator"/>
</dbReference>
<evidence type="ECO:0000256" key="8">
    <source>
        <dbReference type="SAM" id="MobiDB-lite"/>
    </source>
</evidence>
<sequence>MSKKVEIIELSDSSDAVSIEKGIEGSSKPSIPPFGSAIRPRTVPKNLIDWCSLRVQCIIWPFFISQDLQSNGFFAGAVEGVSNVLHATNKFIYLLSVTENGEIGIFGQSKSTPTQLQEPSPRSLSSFTTHAYLVVYAIISIKSQLAVNIDLDKGLAIAMANVFPCAEHRSCLRHIHENMKKQWNGQAYKELLWRCASVTTVPYFDKAMQDLKDFNKECFEWLAKIPPHSWSRSHFSGRAKSDILLNNLCECFNGKILDARDAPIITALEYIREYLMRRMVNVIAVIKKTDGPLTPSATKLLKIAMDRANNCTVAFNGGEEYEVKGQSGSQCVVNVVKKVCSCRKWELTGIPCSHAIAANYNMSLNGVQVGIPEEWVDKCYWLATWQKTYSYTIGCLNGRVMWKKSQIPTTLTPPKHNTPVGRPRKNRRKSKEEKAEMVKDGKLSRAYKTVTCMKCGNLGHNSRSCKGQKDPYTGTSQTTPSTAPAKKPSDAGTRKRPSDAPAPSTAPAKMNQATKKQCAMSN</sequence>
<dbReference type="PROSITE" id="PS01007">
    <property type="entry name" value="TRANSPOSASE_MUTATOR"/>
    <property type="match status" value="1"/>
</dbReference>
<feature type="compositionally biased region" description="Basic and acidic residues" evidence="8">
    <location>
        <begin position="430"/>
        <end position="440"/>
    </location>
</feature>
<keyword evidence="3 7" id="KW-0863">Zinc-finger</keyword>
<protein>
    <submittedName>
        <fullName evidence="11">Mutator type transposase</fullName>
    </submittedName>
</protein>
<comment type="caution">
    <text evidence="11">The sequence shown here is derived from an EMBL/GenBank/DDBJ whole genome shotgun (WGS) entry which is preliminary data.</text>
</comment>
<dbReference type="InterPro" id="IPR006564">
    <property type="entry name" value="Znf_PMZ"/>
</dbReference>
<proteinExistence type="predicted"/>